<dbReference type="STRING" id="1356854.N007_09240"/>
<dbReference type="Pfam" id="PF02518">
    <property type="entry name" value="HATPase_c"/>
    <property type="match status" value="1"/>
</dbReference>
<comment type="catalytic activity">
    <reaction evidence="1">
        <text>ATP + protein L-histidine = ADP + protein N-phospho-L-histidine.</text>
        <dbReference type="EC" id="2.7.13.3"/>
    </reaction>
</comment>
<dbReference type="GO" id="GO:0005524">
    <property type="term" value="F:ATP binding"/>
    <property type="evidence" value="ECO:0007669"/>
    <property type="project" value="UniProtKB-KW"/>
</dbReference>
<dbReference type="InterPro" id="IPR004358">
    <property type="entry name" value="Sig_transdc_His_kin-like_C"/>
</dbReference>
<evidence type="ECO:0000256" key="6">
    <source>
        <dbReference type="ARBA" id="ARBA00022777"/>
    </source>
</evidence>
<evidence type="ECO:0000256" key="2">
    <source>
        <dbReference type="ARBA" id="ARBA00012438"/>
    </source>
</evidence>
<evidence type="ECO:0000313" key="10">
    <source>
        <dbReference type="Proteomes" id="UP000829401"/>
    </source>
</evidence>
<dbReference type="EC" id="2.7.13.3" evidence="2"/>
<evidence type="ECO:0000256" key="1">
    <source>
        <dbReference type="ARBA" id="ARBA00000085"/>
    </source>
</evidence>
<accession>A0A9E7CRI2</accession>
<proteinExistence type="predicted"/>
<dbReference type="InterPro" id="IPR005467">
    <property type="entry name" value="His_kinase_dom"/>
</dbReference>
<dbReference type="AlphaFoldDB" id="T0D608"/>
<dbReference type="EMBL" id="CP080467">
    <property type="protein sequence ID" value="UNO49929.1"/>
    <property type="molecule type" value="Genomic_DNA"/>
</dbReference>
<keyword evidence="5" id="KW-0547">Nucleotide-binding</keyword>
<dbReference type="PRINTS" id="PR00344">
    <property type="entry name" value="BCTRLSENSOR"/>
</dbReference>
<accession>T0D608</accession>
<evidence type="ECO:0000313" key="9">
    <source>
        <dbReference type="EMBL" id="UNO49929.1"/>
    </source>
</evidence>
<dbReference type="GO" id="GO:0000155">
    <property type="term" value="F:phosphorelay sensor kinase activity"/>
    <property type="evidence" value="ECO:0007669"/>
    <property type="project" value="InterPro"/>
</dbReference>
<evidence type="ECO:0000256" key="3">
    <source>
        <dbReference type="ARBA" id="ARBA00022553"/>
    </source>
</evidence>
<dbReference type="SUPFAM" id="SSF55874">
    <property type="entry name" value="ATPase domain of HSP90 chaperone/DNA topoisomerase II/histidine kinase"/>
    <property type="match status" value="1"/>
</dbReference>
<evidence type="ECO:0000256" key="7">
    <source>
        <dbReference type="ARBA" id="ARBA00022840"/>
    </source>
</evidence>
<sequence length="415" mass="46397">MSLAMNKSSMTISKSTIEQRVAACEHHTSTDNSQTGEQNLARHQSGYESLRQIICQFFVDMPWSSPFFALLLDANNVILDVIEPRGGLSQLKHLLQKQIGQPYRVSATSAHVPVGSVQPVCLFDLGNDWWSAAAEFIQPVALAHFKLILSIPKTYDEAHLHSMLGTAVYAIERMCSLDVMHAGGRCAPDKGEKLENQLTEFEKNRSLASLSAGIAHEIRNPLTTARGFLQLFEQRCEPEDKEFVELTIRELDRIHTLLQDFMGMARPDDESLEFVDIRDVTYSVYQFLRPEASLCGVLLNYKVPSTCVYLSVQENRIKQVLINLLQNAVHACDKDGVVDIVLQEFADHVTITIRDNGCGISDMHHLFRPFQTTKSNGTGLGMFVSKHIIEAHRGHLQVDSTVGEGTTVTVYLPRS</sequence>
<evidence type="ECO:0000256" key="8">
    <source>
        <dbReference type="ARBA" id="ARBA00023012"/>
    </source>
</evidence>
<dbReference type="SUPFAM" id="SSF47384">
    <property type="entry name" value="Homodimeric domain of signal transducing histidine kinase"/>
    <property type="match status" value="1"/>
</dbReference>
<dbReference type="PROSITE" id="PS50109">
    <property type="entry name" value="HIS_KIN"/>
    <property type="match status" value="1"/>
</dbReference>
<gene>
    <name evidence="9" type="ORF">K1I37_05365</name>
</gene>
<keyword evidence="10" id="KW-1185">Reference proteome</keyword>
<evidence type="ECO:0000256" key="4">
    <source>
        <dbReference type="ARBA" id="ARBA00022679"/>
    </source>
</evidence>
<name>T0D608_ALIAG</name>
<dbReference type="PANTHER" id="PTHR43547">
    <property type="entry name" value="TWO-COMPONENT HISTIDINE KINASE"/>
    <property type="match status" value="1"/>
</dbReference>
<protein>
    <recommendedName>
        <fullName evidence="2">histidine kinase</fullName>
        <ecNumber evidence="2">2.7.13.3</ecNumber>
    </recommendedName>
</protein>
<organism evidence="9 10">
    <name type="scientific">Alicyclobacillus acidoterrestris (strain ATCC 49025 / DSM 3922 / CIP 106132 / NCIMB 13137 / GD3B)</name>
    <dbReference type="NCBI Taxonomy" id="1356854"/>
    <lineage>
        <taxon>Bacteria</taxon>
        <taxon>Bacillati</taxon>
        <taxon>Bacillota</taxon>
        <taxon>Bacilli</taxon>
        <taxon>Bacillales</taxon>
        <taxon>Alicyclobacillaceae</taxon>
        <taxon>Alicyclobacillus</taxon>
    </lineage>
</organism>
<dbReference type="SMART" id="SM00387">
    <property type="entry name" value="HATPase_c"/>
    <property type="match status" value="1"/>
</dbReference>
<dbReference type="RefSeq" id="WP_021296908.1">
    <property type="nucleotide sequence ID" value="NZ_AURB01000140.1"/>
</dbReference>
<reference evidence="10" key="1">
    <citation type="journal article" date="2022" name="G3 (Bethesda)">
        <title>Unveiling the complete genome sequence of Alicyclobacillus acidoterrestris DSM 3922T, a taint-producing strain.</title>
        <authorList>
            <person name="Leonardo I.C."/>
            <person name="Barreto Crespo M.T."/>
            <person name="Gaspar F.B."/>
        </authorList>
    </citation>
    <scope>NUCLEOTIDE SEQUENCE [LARGE SCALE GENOMIC DNA]</scope>
    <source>
        <strain evidence="10">DSM 3922</strain>
    </source>
</reference>
<dbReference type="InterPro" id="IPR036097">
    <property type="entry name" value="HisK_dim/P_sf"/>
</dbReference>
<dbReference type="PANTHER" id="PTHR43547:SF2">
    <property type="entry name" value="HYBRID SIGNAL TRANSDUCTION HISTIDINE KINASE C"/>
    <property type="match status" value="1"/>
</dbReference>
<dbReference type="CDD" id="cd00082">
    <property type="entry name" value="HisKA"/>
    <property type="match status" value="1"/>
</dbReference>
<dbReference type="OrthoDB" id="9815750at2"/>
<dbReference type="Pfam" id="PF00512">
    <property type="entry name" value="HisKA"/>
    <property type="match status" value="1"/>
</dbReference>
<evidence type="ECO:0000256" key="5">
    <source>
        <dbReference type="ARBA" id="ARBA00022741"/>
    </source>
</evidence>
<dbReference type="InterPro" id="IPR003594">
    <property type="entry name" value="HATPase_dom"/>
</dbReference>
<dbReference type="InterPro" id="IPR036890">
    <property type="entry name" value="HATPase_C_sf"/>
</dbReference>
<dbReference type="Proteomes" id="UP000829401">
    <property type="component" value="Chromosome"/>
</dbReference>
<dbReference type="eggNOG" id="COG4191">
    <property type="taxonomic scope" value="Bacteria"/>
</dbReference>
<keyword evidence="3" id="KW-0597">Phosphoprotein</keyword>
<dbReference type="InterPro" id="IPR003661">
    <property type="entry name" value="HisK_dim/P_dom"/>
</dbReference>
<keyword evidence="8" id="KW-0902">Two-component regulatory system</keyword>
<dbReference type="Gene3D" id="1.10.287.130">
    <property type="match status" value="1"/>
</dbReference>
<keyword evidence="7" id="KW-0067">ATP-binding</keyword>
<dbReference type="Gene3D" id="3.30.565.10">
    <property type="entry name" value="Histidine kinase-like ATPase, C-terminal domain"/>
    <property type="match status" value="1"/>
</dbReference>
<keyword evidence="6 9" id="KW-0418">Kinase</keyword>
<keyword evidence="4" id="KW-0808">Transferase</keyword>
<dbReference type="KEGG" id="aaco:K1I37_05365"/>
<dbReference type="SMART" id="SM00388">
    <property type="entry name" value="HisKA"/>
    <property type="match status" value="1"/>
</dbReference>